<organism evidence="2 3">
    <name type="scientific">Actinomadura sediminis</name>
    <dbReference type="NCBI Taxonomy" id="1038904"/>
    <lineage>
        <taxon>Bacteria</taxon>
        <taxon>Bacillati</taxon>
        <taxon>Actinomycetota</taxon>
        <taxon>Actinomycetes</taxon>
        <taxon>Streptosporangiales</taxon>
        <taxon>Thermomonosporaceae</taxon>
        <taxon>Actinomadura</taxon>
    </lineage>
</organism>
<protein>
    <recommendedName>
        <fullName evidence="4">Transglycosylase SLT domain-containing protein</fullName>
    </recommendedName>
</protein>
<dbReference type="RefSeq" id="WP_378299996.1">
    <property type="nucleotide sequence ID" value="NZ_JBHTJA010000034.1"/>
</dbReference>
<feature type="transmembrane region" description="Helical" evidence="1">
    <location>
        <begin position="343"/>
        <end position="362"/>
    </location>
</feature>
<evidence type="ECO:0000313" key="2">
    <source>
        <dbReference type="EMBL" id="MFD0902327.1"/>
    </source>
</evidence>
<comment type="caution">
    <text evidence="2">The sequence shown here is derived from an EMBL/GenBank/DDBJ whole genome shotgun (WGS) entry which is preliminary data.</text>
</comment>
<dbReference type="EMBL" id="JBHTJA010000034">
    <property type="protein sequence ID" value="MFD0902327.1"/>
    <property type="molecule type" value="Genomic_DNA"/>
</dbReference>
<evidence type="ECO:0000313" key="3">
    <source>
        <dbReference type="Proteomes" id="UP001596972"/>
    </source>
</evidence>
<reference evidence="3" key="1">
    <citation type="journal article" date="2019" name="Int. J. Syst. Evol. Microbiol.">
        <title>The Global Catalogue of Microorganisms (GCM) 10K type strain sequencing project: providing services to taxonomists for standard genome sequencing and annotation.</title>
        <authorList>
            <consortium name="The Broad Institute Genomics Platform"/>
            <consortium name="The Broad Institute Genome Sequencing Center for Infectious Disease"/>
            <person name="Wu L."/>
            <person name="Ma J."/>
        </authorList>
    </citation>
    <scope>NUCLEOTIDE SEQUENCE [LARGE SCALE GENOMIC DNA]</scope>
    <source>
        <strain evidence="3">JCM 31202</strain>
    </source>
</reference>
<evidence type="ECO:0008006" key="4">
    <source>
        <dbReference type="Google" id="ProtNLM"/>
    </source>
</evidence>
<keyword evidence="1" id="KW-1133">Transmembrane helix</keyword>
<gene>
    <name evidence="2" type="ORF">ACFQ11_18155</name>
</gene>
<sequence>MARSVMLNLIGNNQTSQAFRAAADDADRLSDRLGRAEVSSARTSKTFAALTGRTATLASALLTVAPAAGAAGAAVVAGAGAMTAAFGAATVALGAFGLAAKSQLAGVGNVSDAWTKAREAAVQYGAGSKEAAEATAAYNKQLAALPPATRETAKAFIGLRKDFKAWSDSLSDDTMPVFSKGIHILRRALPALTPLVKTGADALWDFLVPIERGVKHGGFKDWAKRVNEIAKKSLPALLRSAGNVAKGIGGIFEAFLPHAPGMARGIEGLTERFAAWGQSLKSSEGFKTFIDYVRQNLPALSTTFGNLVQIVVNLATAFAPLSGISLEIVKGFTGILAALPPEVLTLLVGGFVALTTAIRILTPVMRVLNLVMRMNPIGLIVTALGLLVAGLVLAYKRSETFRRIVDGAWSAVSRAVSTAWREWIKPALSGLADLFRDAYQTWQKLWPAMEQLLTEVAAFFTDTLKGAVDTVAGAFGGLGEKATEASTKISGVGQGFESTKEDGNSFLSWSTFFGGMIGQIFGGFTGAALGAVTVHFWPKVKGAFKDGFKNIGGDVRGFVAWLPGALTRGLTDAGGALAGGMRRLHRRLTDGLPPLRLSWRSHWDWAKTFTGNVMDLLGDVTRRGMRAIAGAFDRGVAAVRAVWRRLPGAVKAPINWIINEGYNGGIRRLWNAVMGWLKLPGGLQLGRVRGLARGGTLADPMPAKPMMTNGPMAIVGEGRQAYPEFVIPTDPKYRGRAQALWAAAGGHLQMLERGGVLGSVLGAVKKVAGKVSGIAKSGVDLLADPKGVWDRLAARMVPGSGHLAKDKWGTAMSKVVPQMLSRAWGAASQIINTFKKAFGGDAHGVVKAAASMIGRGDDRGENNNWLTRMWGMPGAPWCAIFVSEAIKQARATKRYKGYPSAAVASYVAGMRHVGRSEGRPGDLGAYRGTGHINVIAKNLGGGVYETIGGNEGPRVKRSRRGGQSAILRPMARGGVLGVYRQRNLDPADDRDPLLRALRGARVATYDSGGMLQPGATLAINNLGRPEPVFPSLEAAAAYGGRSGPLVNIEEVVVRERADVDLLADRLGFTVRAASL</sequence>
<name>A0ABW3ES97_9ACTN</name>
<proteinExistence type="predicted"/>
<keyword evidence="1" id="KW-0472">Membrane</keyword>
<keyword evidence="3" id="KW-1185">Reference proteome</keyword>
<evidence type="ECO:0000256" key="1">
    <source>
        <dbReference type="SAM" id="Phobius"/>
    </source>
</evidence>
<keyword evidence="1" id="KW-0812">Transmembrane</keyword>
<dbReference type="Proteomes" id="UP001596972">
    <property type="component" value="Unassembled WGS sequence"/>
</dbReference>
<feature type="transmembrane region" description="Helical" evidence="1">
    <location>
        <begin position="374"/>
        <end position="395"/>
    </location>
</feature>
<accession>A0ABW3ES97</accession>